<evidence type="ECO:0000256" key="6">
    <source>
        <dbReference type="ARBA" id="ARBA00012487"/>
    </source>
</evidence>
<dbReference type="Proteomes" id="UP000716291">
    <property type="component" value="Unassembled WGS sequence"/>
</dbReference>
<evidence type="ECO:0000256" key="7">
    <source>
        <dbReference type="ARBA" id="ARBA00022516"/>
    </source>
</evidence>
<feature type="region of interest" description="Disordered" evidence="17">
    <location>
        <begin position="122"/>
        <end position="187"/>
    </location>
</feature>
<comment type="pathway">
    <text evidence="3 16">Phospholipid metabolism; CDP-diacylglycerol biosynthesis; CDP-diacylglycerol from sn-glycerol 3-phosphate: step 3/3.</text>
</comment>
<feature type="compositionally biased region" description="Basic residues" evidence="17">
    <location>
        <begin position="172"/>
        <end position="181"/>
    </location>
</feature>
<keyword evidence="8 16" id="KW-0808">Transferase</keyword>
<evidence type="ECO:0000256" key="9">
    <source>
        <dbReference type="ARBA" id="ARBA00022692"/>
    </source>
</evidence>
<evidence type="ECO:0000256" key="10">
    <source>
        <dbReference type="ARBA" id="ARBA00022695"/>
    </source>
</evidence>
<comment type="subcellular location">
    <subcellularLocation>
        <location evidence="2">Membrane</location>
        <topology evidence="2">Multi-pass membrane protein</topology>
    </subcellularLocation>
</comment>
<evidence type="ECO:0000256" key="3">
    <source>
        <dbReference type="ARBA" id="ARBA00005119"/>
    </source>
</evidence>
<keyword evidence="20" id="KW-1185">Reference proteome</keyword>
<dbReference type="AlphaFoldDB" id="A0A9P6X5M6"/>
<proteinExistence type="inferred from homology"/>
<feature type="compositionally biased region" description="Low complexity" evidence="17">
    <location>
        <begin position="75"/>
        <end position="89"/>
    </location>
</feature>
<accession>A0A9P6X5M6</accession>
<dbReference type="InterPro" id="IPR016720">
    <property type="entry name" value="PC_Trfase_euk"/>
</dbReference>
<dbReference type="Pfam" id="PF01148">
    <property type="entry name" value="CTP_transf_1"/>
    <property type="match status" value="1"/>
</dbReference>
<feature type="transmembrane region" description="Helical" evidence="18">
    <location>
        <begin position="447"/>
        <end position="473"/>
    </location>
</feature>
<keyword evidence="12" id="KW-0443">Lipid metabolism</keyword>
<evidence type="ECO:0000256" key="17">
    <source>
        <dbReference type="SAM" id="MobiDB-lite"/>
    </source>
</evidence>
<feature type="transmembrane region" description="Helical" evidence="18">
    <location>
        <begin position="636"/>
        <end position="653"/>
    </location>
</feature>
<dbReference type="GO" id="GO:0005789">
    <property type="term" value="C:endoplasmic reticulum membrane"/>
    <property type="evidence" value="ECO:0007669"/>
    <property type="project" value="TreeGrafter"/>
</dbReference>
<feature type="transmembrane region" description="Helical" evidence="18">
    <location>
        <begin position="394"/>
        <end position="411"/>
    </location>
</feature>
<evidence type="ECO:0000256" key="1">
    <source>
        <dbReference type="ARBA" id="ARBA00001698"/>
    </source>
</evidence>
<evidence type="ECO:0000313" key="19">
    <source>
        <dbReference type="EMBL" id="KAG1305608.1"/>
    </source>
</evidence>
<keyword evidence="11 18" id="KW-1133">Transmembrane helix</keyword>
<protein>
    <recommendedName>
        <fullName evidence="6 16">Phosphatidate cytidylyltransferase</fullName>
        <ecNumber evidence="6 16">2.7.7.41</ecNumber>
    </recommendedName>
</protein>
<feature type="region of interest" description="Disordered" evidence="17">
    <location>
        <begin position="56"/>
        <end position="110"/>
    </location>
</feature>
<evidence type="ECO:0000256" key="11">
    <source>
        <dbReference type="ARBA" id="ARBA00022989"/>
    </source>
</evidence>
<dbReference type="InterPro" id="IPR000374">
    <property type="entry name" value="PC_trans"/>
</dbReference>
<feature type="transmembrane region" description="Helical" evidence="18">
    <location>
        <begin position="355"/>
        <end position="374"/>
    </location>
</feature>
<keyword evidence="15" id="KW-1208">Phospholipid metabolism</keyword>
<dbReference type="GO" id="GO:0004605">
    <property type="term" value="F:phosphatidate cytidylyltransferase activity"/>
    <property type="evidence" value="ECO:0007669"/>
    <property type="project" value="UniProtKB-EC"/>
</dbReference>
<dbReference type="EC" id="2.7.7.41" evidence="6 16"/>
<comment type="pathway">
    <text evidence="4">Lipid metabolism.</text>
</comment>
<evidence type="ECO:0000256" key="18">
    <source>
        <dbReference type="SAM" id="Phobius"/>
    </source>
</evidence>
<dbReference type="Gene3D" id="1.10.10.1460">
    <property type="match status" value="1"/>
</dbReference>
<keyword evidence="7" id="KW-0444">Lipid biosynthesis</keyword>
<evidence type="ECO:0000256" key="16">
    <source>
        <dbReference type="RuleBase" id="RU003938"/>
    </source>
</evidence>
<evidence type="ECO:0000256" key="2">
    <source>
        <dbReference type="ARBA" id="ARBA00004141"/>
    </source>
</evidence>
<gene>
    <name evidence="19" type="ORF">G6F64_008248</name>
</gene>
<evidence type="ECO:0000256" key="15">
    <source>
        <dbReference type="ARBA" id="ARBA00023264"/>
    </source>
</evidence>
<feature type="transmembrane region" description="Helical" evidence="18">
    <location>
        <begin position="485"/>
        <end position="508"/>
    </location>
</feature>
<comment type="caution">
    <text evidence="19">The sequence shown here is derived from an EMBL/GenBank/DDBJ whole genome shotgun (WGS) entry which is preliminary data.</text>
</comment>
<evidence type="ECO:0000256" key="13">
    <source>
        <dbReference type="ARBA" id="ARBA00023136"/>
    </source>
</evidence>
<dbReference type="PANTHER" id="PTHR13773">
    <property type="entry name" value="PHOSPHATIDATE CYTIDYLYLTRANSFERASE"/>
    <property type="match status" value="1"/>
</dbReference>
<evidence type="ECO:0000313" key="20">
    <source>
        <dbReference type="Proteomes" id="UP000716291"/>
    </source>
</evidence>
<feature type="compositionally biased region" description="Polar residues" evidence="17">
    <location>
        <begin position="63"/>
        <end position="73"/>
    </location>
</feature>
<evidence type="ECO:0000256" key="12">
    <source>
        <dbReference type="ARBA" id="ARBA00023098"/>
    </source>
</evidence>
<keyword evidence="13 18" id="KW-0472">Membrane</keyword>
<comment type="catalytic activity">
    <reaction evidence="1 16">
        <text>a 1,2-diacyl-sn-glycero-3-phosphate + CTP + H(+) = a CDP-1,2-diacyl-sn-glycerol + diphosphate</text>
        <dbReference type="Rhea" id="RHEA:16229"/>
        <dbReference type="ChEBI" id="CHEBI:15378"/>
        <dbReference type="ChEBI" id="CHEBI:33019"/>
        <dbReference type="ChEBI" id="CHEBI:37563"/>
        <dbReference type="ChEBI" id="CHEBI:58332"/>
        <dbReference type="ChEBI" id="CHEBI:58608"/>
        <dbReference type="EC" id="2.7.7.41"/>
    </reaction>
</comment>
<organism evidence="19 20">
    <name type="scientific">Rhizopus oryzae</name>
    <name type="common">Mucormycosis agent</name>
    <name type="synonym">Rhizopus arrhizus var. delemar</name>
    <dbReference type="NCBI Taxonomy" id="64495"/>
    <lineage>
        <taxon>Eukaryota</taxon>
        <taxon>Fungi</taxon>
        <taxon>Fungi incertae sedis</taxon>
        <taxon>Mucoromycota</taxon>
        <taxon>Mucoromycotina</taxon>
        <taxon>Mucoromycetes</taxon>
        <taxon>Mucorales</taxon>
        <taxon>Mucorineae</taxon>
        <taxon>Rhizopodaceae</taxon>
        <taxon>Rhizopus</taxon>
    </lineage>
</organism>
<keyword evidence="14" id="KW-0594">Phospholipid biosynthesis</keyword>
<feature type="transmembrane region" description="Helical" evidence="18">
    <location>
        <begin position="570"/>
        <end position="591"/>
    </location>
</feature>
<dbReference type="EMBL" id="JAANQT010001327">
    <property type="protein sequence ID" value="KAG1305608.1"/>
    <property type="molecule type" value="Genomic_DNA"/>
</dbReference>
<keyword evidence="10 16" id="KW-0548">Nucleotidyltransferase</keyword>
<comment type="similarity">
    <text evidence="5 16">Belongs to the CDS family.</text>
</comment>
<dbReference type="OrthoDB" id="10260889at2759"/>
<dbReference type="GO" id="GO:0008654">
    <property type="term" value="P:phospholipid biosynthetic process"/>
    <property type="evidence" value="ECO:0007669"/>
    <property type="project" value="UniProtKB-KW"/>
</dbReference>
<dbReference type="PANTHER" id="PTHR13773:SF8">
    <property type="entry name" value="PHOSPHATIDATE CYTIDYLYLTRANSFERASE, PHOTORECEPTOR-SPECIFIC"/>
    <property type="match status" value="1"/>
</dbReference>
<evidence type="ECO:0000256" key="5">
    <source>
        <dbReference type="ARBA" id="ARBA00010185"/>
    </source>
</evidence>
<sequence length="690" mass="79420">MEINEIEKKIYDAKLRLRGWEKKFNKKHGRQPTVEDINKRPDVAIHYKDYNKLKKQLKEMTDADSQSQPQSPCVSLGSQPASPASSGSSRILFPEATKAGRPPPPPLNRQYTKEEAFWLNLPTPSSNQRASTQESAGGSSQEAPKKRTLILAKADFSKRKKRKADDDEQKKPANKPKKPKERFRGEITPYQGKILEEKKWEKEELEDMKKYTIIQFDESQFHRPRLHVFEWDEPDFCIGSGKFGDEFDAGIPSKKERLYEKIKKGTLGAATEENKLLEKNLLDQLEQFAKEKGIIKPKSVTLETSPKLIDEDIHKAVEYKKKPIQKRRTRKTKIYREVIDIASAKGDLRWYKTMSWYYLIVTEYFLYGESIIYYFKEIVMVDAFLLPFTTHHRFISFTLYVIGFVFFVMNLKKGQYRQQMSQFGWTHMAIFLIVFQAHFIVDNILEGLIWFVMPAALVVCNDIFAYICGFFWGKTPLIQLSPKKTVEGFVGGLIFTLIFGFLITTALMRFDYIVCPVQDLGASAWSDISCEPKNPVFTAAAWRLPSLIRYVIKYLFLCDISEVYIAPIQLHTIVMACFASLIAPFGGFFASAVKRAFKIKDFGHSIPGHGGLTDRMDCQFLMGLFAFMYYHSFIKMYNVSVGTILALIINNLSSKEQLELLERLQTYLINQDHLASQIDSVISKAQNLLT</sequence>
<evidence type="ECO:0000256" key="14">
    <source>
        <dbReference type="ARBA" id="ARBA00023209"/>
    </source>
</evidence>
<reference evidence="19" key="1">
    <citation type="journal article" date="2020" name="Microb. Genom.">
        <title>Genetic diversity of clinical and environmental Mucorales isolates obtained from an investigation of mucormycosis cases among solid organ transplant recipients.</title>
        <authorList>
            <person name="Nguyen M.H."/>
            <person name="Kaul D."/>
            <person name="Muto C."/>
            <person name="Cheng S.J."/>
            <person name="Richter R.A."/>
            <person name="Bruno V.M."/>
            <person name="Liu G."/>
            <person name="Beyhan S."/>
            <person name="Sundermann A.J."/>
            <person name="Mounaud S."/>
            <person name="Pasculle A.W."/>
            <person name="Nierman W.C."/>
            <person name="Driscoll E."/>
            <person name="Cumbie R."/>
            <person name="Clancy C.J."/>
            <person name="Dupont C.L."/>
        </authorList>
    </citation>
    <scope>NUCLEOTIDE SEQUENCE</scope>
    <source>
        <strain evidence="19">GL11</strain>
    </source>
</reference>
<feature type="transmembrane region" description="Helical" evidence="18">
    <location>
        <begin position="423"/>
        <end position="441"/>
    </location>
</feature>
<feature type="compositionally biased region" description="Polar residues" evidence="17">
    <location>
        <begin position="122"/>
        <end position="142"/>
    </location>
</feature>
<evidence type="ECO:0000256" key="4">
    <source>
        <dbReference type="ARBA" id="ARBA00005189"/>
    </source>
</evidence>
<evidence type="ECO:0000256" key="8">
    <source>
        <dbReference type="ARBA" id="ARBA00022679"/>
    </source>
</evidence>
<dbReference type="PROSITE" id="PS01315">
    <property type="entry name" value="CDS"/>
    <property type="match status" value="1"/>
</dbReference>
<keyword evidence="9 16" id="KW-0812">Transmembrane</keyword>
<name>A0A9P6X5M6_RHIOR</name>